<keyword evidence="5" id="KW-1133">Transmembrane helix</keyword>
<comment type="subcellular location">
    <subcellularLocation>
        <location evidence="1">Membrane</location>
        <topology evidence="1">Lipid-anchor</topology>
        <topology evidence="1">GPI-anchor</topology>
    </subcellularLocation>
</comment>
<evidence type="ECO:0000313" key="14">
    <source>
        <dbReference type="EMBL" id="JAG59313.1"/>
    </source>
</evidence>
<dbReference type="AlphaFoldDB" id="A0A0A9XS61"/>
<keyword evidence="4 9" id="KW-0732">Signal</keyword>
<keyword evidence="2" id="KW-0336">GPI-anchor</keyword>
<organism evidence="10">
    <name type="scientific">Lygus hesperus</name>
    <name type="common">Western plant bug</name>
    <dbReference type="NCBI Taxonomy" id="30085"/>
    <lineage>
        <taxon>Eukaryota</taxon>
        <taxon>Metazoa</taxon>
        <taxon>Ecdysozoa</taxon>
        <taxon>Arthropoda</taxon>
        <taxon>Hexapoda</taxon>
        <taxon>Insecta</taxon>
        <taxon>Pterygota</taxon>
        <taxon>Neoptera</taxon>
        <taxon>Paraneoptera</taxon>
        <taxon>Hemiptera</taxon>
        <taxon>Heteroptera</taxon>
        <taxon>Panheteroptera</taxon>
        <taxon>Cimicomorpha</taxon>
        <taxon>Miridae</taxon>
        <taxon>Mirini</taxon>
        <taxon>Lygus</taxon>
    </lineage>
</organism>
<dbReference type="EMBL" id="GBRD01006507">
    <property type="protein sequence ID" value="JAG59314.1"/>
    <property type="molecule type" value="Transcribed_RNA"/>
</dbReference>
<evidence type="ECO:0000256" key="6">
    <source>
        <dbReference type="ARBA" id="ARBA00023136"/>
    </source>
</evidence>
<evidence type="ECO:0000256" key="4">
    <source>
        <dbReference type="ARBA" id="ARBA00022729"/>
    </source>
</evidence>
<accession>A0A0A9XS61</accession>
<keyword evidence="6" id="KW-0472">Membrane</keyword>
<dbReference type="EMBL" id="GBRD01003519">
    <property type="protein sequence ID" value="JAG62302.1"/>
    <property type="molecule type" value="Transcribed_RNA"/>
</dbReference>
<evidence type="ECO:0000256" key="7">
    <source>
        <dbReference type="ARBA" id="ARBA00023180"/>
    </source>
</evidence>
<dbReference type="GO" id="GO:0098552">
    <property type="term" value="C:side of membrane"/>
    <property type="evidence" value="ECO:0007669"/>
    <property type="project" value="UniProtKB-KW"/>
</dbReference>
<feature type="non-terminal residue" evidence="10">
    <location>
        <position position="1"/>
    </location>
</feature>
<proteinExistence type="predicted"/>
<dbReference type="Pfam" id="PF17064">
    <property type="entry name" value="QVR"/>
    <property type="match status" value="1"/>
</dbReference>
<keyword evidence="3" id="KW-0812">Transmembrane</keyword>
<sequence>QTATVDPSRRSDMKSFAAVALISLVSLSATAEGLKCHSCSGDRCGDPFSSTGEFETNCTPDMAQKSLNTLRSAANKLSTALESFGIGTGAPVDINAKMFCVKLKVKNGENQHVTRTCGALAADKDICKAIASENTECSTCDSDLCNGATAAHLSSLALMSFTALLLASYSH</sequence>
<name>A0A0A9XS61_LYGHE</name>
<dbReference type="GO" id="GO:0030431">
    <property type="term" value="P:sleep"/>
    <property type="evidence" value="ECO:0007669"/>
    <property type="project" value="InterPro"/>
</dbReference>
<feature type="chain" id="PRO_5015033890" description="Protein sleepless" evidence="9">
    <location>
        <begin position="34"/>
        <end position="171"/>
    </location>
</feature>
<dbReference type="EMBL" id="GBRD01006508">
    <property type="protein sequence ID" value="JAG59313.1"/>
    <property type="molecule type" value="Transcribed_RNA"/>
</dbReference>
<dbReference type="InterPro" id="IPR050975">
    <property type="entry name" value="Sleep_regulator"/>
</dbReference>
<gene>
    <name evidence="11" type="ORF">CM83_86640</name>
    <name evidence="12" type="ORF">CM83_86642</name>
    <name evidence="13" type="ORF">CM83_86644</name>
    <name evidence="10" type="ORF">CM83_86646</name>
</gene>
<keyword evidence="8" id="KW-0449">Lipoprotein</keyword>
<evidence type="ECO:0008006" key="15">
    <source>
        <dbReference type="Google" id="ProtNLM"/>
    </source>
</evidence>
<dbReference type="EMBL" id="GBHO01021116">
    <property type="protein sequence ID" value="JAG22488.1"/>
    <property type="molecule type" value="Transcribed_RNA"/>
</dbReference>
<dbReference type="EMBL" id="GBHO01021117">
    <property type="protein sequence ID" value="JAG22487.1"/>
    <property type="molecule type" value="Transcribed_RNA"/>
</dbReference>
<evidence type="ECO:0000313" key="10">
    <source>
        <dbReference type="EMBL" id="JAG22486.1"/>
    </source>
</evidence>
<protein>
    <recommendedName>
        <fullName evidence="15">Protein sleepless</fullName>
    </recommendedName>
</protein>
<evidence type="ECO:0000256" key="5">
    <source>
        <dbReference type="ARBA" id="ARBA00022989"/>
    </source>
</evidence>
<evidence type="ECO:0000256" key="8">
    <source>
        <dbReference type="ARBA" id="ARBA00023288"/>
    </source>
</evidence>
<reference evidence="10" key="2">
    <citation type="submission" date="2014-07" db="EMBL/GenBank/DDBJ databases">
        <authorList>
            <person name="Hull J."/>
        </authorList>
    </citation>
    <scope>NUCLEOTIDE SEQUENCE</scope>
</reference>
<evidence type="ECO:0000256" key="1">
    <source>
        <dbReference type="ARBA" id="ARBA00004589"/>
    </source>
</evidence>
<dbReference type="InterPro" id="IPR031424">
    <property type="entry name" value="QVR-like"/>
</dbReference>
<reference evidence="14" key="3">
    <citation type="submission" date="2014-09" db="EMBL/GenBank/DDBJ databases">
        <authorList>
            <person name="Magalhaes I.L.F."/>
            <person name="Oliveira U."/>
            <person name="Santos F.R."/>
            <person name="Vidigal T.H.D.A."/>
            <person name="Brescovit A.D."/>
            <person name="Santos A.J."/>
        </authorList>
    </citation>
    <scope>NUCLEOTIDE SEQUENCE</scope>
</reference>
<evidence type="ECO:0000256" key="9">
    <source>
        <dbReference type="SAM" id="SignalP"/>
    </source>
</evidence>
<dbReference type="PANTHER" id="PTHR33562">
    <property type="entry name" value="ATILLA, ISOFORM B-RELATED-RELATED"/>
    <property type="match status" value="1"/>
</dbReference>
<dbReference type="EMBL" id="GBHO01021118">
    <property type="protein sequence ID" value="JAG22486.1"/>
    <property type="molecule type" value="Transcribed_RNA"/>
</dbReference>
<feature type="signal peptide" evidence="9">
    <location>
        <begin position="1"/>
        <end position="33"/>
    </location>
</feature>
<evidence type="ECO:0000256" key="2">
    <source>
        <dbReference type="ARBA" id="ARBA00022622"/>
    </source>
</evidence>
<keyword evidence="7" id="KW-0325">Glycoprotein</keyword>
<evidence type="ECO:0000313" key="12">
    <source>
        <dbReference type="EMBL" id="JAG22488.1"/>
    </source>
</evidence>
<evidence type="ECO:0000313" key="13">
    <source>
        <dbReference type="EMBL" id="JAG22489.1"/>
    </source>
</evidence>
<dbReference type="EMBL" id="GBRD01006506">
    <property type="protein sequence ID" value="JAG59315.1"/>
    <property type="molecule type" value="Transcribed_RNA"/>
</dbReference>
<evidence type="ECO:0000313" key="11">
    <source>
        <dbReference type="EMBL" id="JAG22487.1"/>
    </source>
</evidence>
<evidence type="ECO:0000256" key="3">
    <source>
        <dbReference type="ARBA" id="ARBA00022692"/>
    </source>
</evidence>
<reference evidence="10" key="1">
    <citation type="journal article" date="2014" name="PLoS ONE">
        <title>Transcriptome-Based Identification of ABC Transporters in the Western Tarnished Plant Bug Lygus hesperus.</title>
        <authorList>
            <person name="Hull J.J."/>
            <person name="Chaney K."/>
            <person name="Geib S.M."/>
            <person name="Fabrick J.A."/>
            <person name="Brent C.S."/>
            <person name="Walsh D."/>
            <person name="Lavine L.C."/>
        </authorList>
    </citation>
    <scope>NUCLEOTIDE SEQUENCE</scope>
</reference>
<dbReference type="GO" id="GO:0032222">
    <property type="term" value="P:regulation of synaptic transmission, cholinergic"/>
    <property type="evidence" value="ECO:0007669"/>
    <property type="project" value="InterPro"/>
</dbReference>
<dbReference type="EMBL" id="GBHO01021115">
    <property type="protein sequence ID" value="JAG22489.1"/>
    <property type="molecule type" value="Transcribed_RNA"/>
</dbReference>